<comment type="function">
    <text evidence="14">Part of the energy-coupling factor (ECF) transporter complex CbiMNOQ involved in cobalt import.</text>
</comment>
<dbReference type="InterPro" id="IPR002751">
    <property type="entry name" value="CbiM/NikMN"/>
</dbReference>
<keyword evidence="10 14" id="KW-0406">Ion transport</keyword>
<dbReference type="Gene3D" id="1.10.1760.20">
    <property type="match status" value="1"/>
</dbReference>
<comment type="similarity">
    <text evidence="13 14">Belongs to the CbiM family.</text>
</comment>
<dbReference type="AlphaFoldDB" id="A0A1S1VB57"/>
<evidence type="ECO:0000256" key="9">
    <source>
        <dbReference type="ARBA" id="ARBA00022989"/>
    </source>
</evidence>
<evidence type="ECO:0000313" key="16">
    <source>
        <dbReference type="Proteomes" id="UP000180254"/>
    </source>
</evidence>
<evidence type="ECO:0000256" key="13">
    <source>
        <dbReference type="ARBA" id="ARBA00060918"/>
    </source>
</evidence>
<feature type="transmembrane region" description="Helical" evidence="14">
    <location>
        <begin position="34"/>
        <end position="52"/>
    </location>
</feature>
<proteinExistence type="inferred from homology"/>
<dbReference type="STRING" id="39480.EUAN_03210"/>
<comment type="caution">
    <text evidence="15">The sequence shown here is derived from an EMBL/GenBank/DDBJ whole genome shotgun (WGS) entry which is preliminary data.</text>
</comment>
<dbReference type="PANTHER" id="PTHR43627">
    <property type="match status" value="1"/>
</dbReference>
<evidence type="ECO:0000256" key="10">
    <source>
        <dbReference type="ARBA" id="ARBA00023065"/>
    </source>
</evidence>
<feature type="transmembrane region" description="Helical" evidence="14">
    <location>
        <begin position="204"/>
        <end position="226"/>
    </location>
</feature>
<keyword evidence="3 14" id="KW-0171">Cobalt transport</keyword>
<sequence length="245" mass="26161">MKKRYSKLMAAIIFVSIMQSNGFAMHIAEGFLPPLYAGIYGLISIPFVLYGVKVIREKSEKIPNIKMFIALAGAYCFMLSALKLPSVTGSSSHPTGVGFGAILLGPFAMSVIGLLVLVFQALFLAHGGFTTLGANTFSMGIVGPFVAYGVYRALSKFNRKWAIFGAAALGNLSTYVVTSIQLGVAFPSASGGVLESVAKFGTVFALTQIPLALAEGIMTVIMFNVVEKHSSEELHSFMEVESYES</sequence>
<dbReference type="GO" id="GO:0015087">
    <property type="term" value="F:cobalt ion transmembrane transporter activity"/>
    <property type="evidence" value="ECO:0007669"/>
    <property type="project" value="UniProtKB-UniRule"/>
</dbReference>
<gene>
    <name evidence="14 15" type="primary">cbiM</name>
    <name evidence="15" type="ORF">EUAN_03210</name>
</gene>
<dbReference type="InterPro" id="IPR018024">
    <property type="entry name" value="CbiM"/>
</dbReference>
<dbReference type="FunFam" id="1.10.1760.20:FF:000001">
    <property type="entry name" value="Cobalt transport protein CbiM"/>
    <property type="match status" value="1"/>
</dbReference>
<keyword evidence="9 14" id="KW-1133">Transmembrane helix</keyword>
<evidence type="ECO:0000256" key="7">
    <source>
        <dbReference type="ARBA" id="ARBA00022692"/>
    </source>
</evidence>
<evidence type="ECO:0000256" key="3">
    <source>
        <dbReference type="ARBA" id="ARBA00022426"/>
    </source>
</evidence>
<feature type="transmembrane region" description="Helical" evidence="14">
    <location>
        <begin position="64"/>
        <end position="82"/>
    </location>
</feature>
<evidence type="ECO:0000256" key="2">
    <source>
        <dbReference type="ARBA" id="ARBA00004953"/>
    </source>
</evidence>
<dbReference type="Proteomes" id="UP000180254">
    <property type="component" value="Unassembled WGS sequence"/>
</dbReference>
<dbReference type="EMBL" id="MKIE01000001">
    <property type="protein sequence ID" value="OHW63457.1"/>
    <property type="molecule type" value="Genomic_DNA"/>
</dbReference>
<evidence type="ECO:0000313" key="15">
    <source>
        <dbReference type="EMBL" id="OHW63457.1"/>
    </source>
</evidence>
<keyword evidence="7 14" id="KW-0812">Transmembrane</keyword>
<evidence type="ECO:0000256" key="12">
    <source>
        <dbReference type="ARBA" id="ARBA00023285"/>
    </source>
</evidence>
<keyword evidence="5 14" id="KW-1003">Cell membrane</keyword>
<dbReference type="NCBIfam" id="NF006184">
    <property type="entry name" value="PRK08319.1"/>
    <property type="match status" value="1"/>
</dbReference>
<keyword evidence="11 14" id="KW-0472">Membrane</keyword>
<reference evidence="15 16" key="1">
    <citation type="submission" date="2016-09" db="EMBL/GenBank/DDBJ databases">
        <title>Genome sequence of Eubacterium angustum.</title>
        <authorList>
            <person name="Poehlein A."/>
            <person name="Daniel R."/>
        </authorList>
    </citation>
    <scope>NUCLEOTIDE SEQUENCE [LARGE SCALE GENOMIC DNA]</scope>
    <source>
        <strain evidence="15 16">DSM 1989</strain>
    </source>
</reference>
<evidence type="ECO:0000256" key="8">
    <source>
        <dbReference type="ARBA" id="ARBA00022729"/>
    </source>
</evidence>
<protein>
    <recommendedName>
        <fullName evidence="14">Cobalt transport protein CbiM</fullName>
    </recommendedName>
    <alternativeName>
        <fullName evidence="14">Energy-coupling factor transporter probable substrate-capture protein CbiM</fullName>
        <shortName evidence="14">ECF transporter S component CbiM</shortName>
    </alternativeName>
</protein>
<evidence type="ECO:0000256" key="14">
    <source>
        <dbReference type="HAMAP-Rule" id="MF_01462"/>
    </source>
</evidence>
<keyword evidence="8" id="KW-0732">Signal</keyword>
<dbReference type="GO" id="GO:0043190">
    <property type="term" value="C:ATP-binding cassette (ABC) transporter complex"/>
    <property type="evidence" value="ECO:0007669"/>
    <property type="project" value="InterPro"/>
</dbReference>
<keyword evidence="16" id="KW-1185">Reference proteome</keyword>
<organism evidence="15 16">
    <name type="scientific">Andreesenia angusta</name>
    <dbReference type="NCBI Taxonomy" id="39480"/>
    <lineage>
        <taxon>Bacteria</taxon>
        <taxon>Bacillati</taxon>
        <taxon>Bacillota</taxon>
        <taxon>Tissierellia</taxon>
        <taxon>Tissierellales</taxon>
        <taxon>Gottschalkiaceae</taxon>
        <taxon>Andreesenia</taxon>
    </lineage>
</organism>
<dbReference type="Pfam" id="PF01891">
    <property type="entry name" value="CbiM"/>
    <property type="match status" value="1"/>
</dbReference>
<evidence type="ECO:0000256" key="1">
    <source>
        <dbReference type="ARBA" id="ARBA00004429"/>
    </source>
</evidence>
<comment type="subunit">
    <text evidence="14">Forms an energy-coupling factor (ECF) transporter complex composed of an ATP-binding protein (A component, CbiO), a transmembrane protein (T component, CbiQ) and 2 possible substrate-capture proteins (S components, CbiM and CbiN) of unknown stoichimetry.</text>
</comment>
<dbReference type="NCBIfam" id="TIGR00123">
    <property type="entry name" value="cbiM"/>
    <property type="match status" value="1"/>
</dbReference>
<evidence type="ECO:0000256" key="5">
    <source>
        <dbReference type="ARBA" id="ARBA00022475"/>
    </source>
</evidence>
<evidence type="ECO:0000256" key="4">
    <source>
        <dbReference type="ARBA" id="ARBA00022448"/>
    </source>
</evidence>
<evidence type="ECO:0000256" key="6">
    <source>
        <dbReference type="ARBA" id="ARBA00022573"/>
    </source>
</evidence>
<keyword evidence="4 14" id="KW-0813">Transport</keyword>
<feature type="transmembrane region" description="Helical" evidence="14">
    <location>
        <begin position="161"/>
        <end position="184"/>
    </location>
</feature>
<feature type="transmembrane region" description="Helical" evidence="14">
    <location>
        <begin position="102"/>
        <end position="125"/>
    </location>
</feature>
<dbReference type="UniPathway" id="UPA00148"/>
<dbReference type="HAMAP" id="MF_01462">
    <property type="entry name" value="CbiM"/>
    <property type="match status" value="1"/>
</dbReference>
<keyword evidence="12 14" id="KW-0170">Cobalt</keyword>
<name>A0A1S1VB57_9FIRM</name>
<comment type="subcellular location">
    <subcellularLocation>
        <location evidence="1">Cell inner membrane</location>
        <topology evidence="1">Multi-pass membrane protein</topology>
    </subcellularLocation>
    <subcellularLocation>
        <location evidence="14">Cell membrane</location>
        <topology evidence="14">Multi-pass membrane protein</topology>
    </subcellularLocation>
</comment>
<dbReference type="RefSeq" id="WP_245674414.1">
    <property type="nucleotide sequence ID" value="NZ_MKIE01000001.1"/>
</dbReference>
<keyword evidence="6 14" id="KW-0169">Cobalamin biosynthesis</keyword>
<comment type="pathway">
    <text evidence="2 14">Cofactor biosynthesis; adenosylcobalamin biosynthesis.</text>
</comment>
<evidence type="ECO:0000256" key="11">
    <source>
        <dbReference type="ARBA" id="ARBA00023136"/>
    </source>
</evidence>
<accession>A0A1S1VB57</accession>
<dbReference type="GO" id="GO:0009236">
    <property type="term" value="P:cobalamin biosynthetic process"/>
    <property type="evidence" value="ECO:0007669"/>
    <property type="project" value="UniProtKB-UniRule"/>
</dbReference>
<dbReference type="PANTHER" id="PTHR43627:SF1">
    <property type="entry name" value="COBALT TRANSPORT PROTEIN CBIM"/>
    <property type="match status" value="1"/>
</dbReference>